<dbReference type="Proteomes" id="UP000001075">
    <property type="component" value="Unassembled WGS sequence"/>
</dbReference>
<dbReference type="InParanoid" id="G3HP36"/>
<proteinExistence type="predicted"/>
<accession>G3HP36</accession>
<evidence type="ECO:0000313" key="1">
    <source>
        <dbReference type="EMBL" id="EGV99810.1"/>
    </source>
</evidence>
<protein>
    <submittedName>
        <fullName evidence="1">Uncharacterized protein</fullName>
    </submittedName>
</protein>
<organism evidence="1 2">
    <name type="scientific">Cricetulus griseus</name>
    <name type="common">Chinese hamster</name>
    <name type="synonym">Cricetulus barabensis griseus</name>
    <dbReference type="NCBI Taxonomy" id="10029"/>
    <lineage>
        <taxon>Eukaryota</taxon>
        <taxon>Metazoa</taxon>
        <taxon>Chordata</taxon>
        <taxon>Craniata</taxon>
        <taxon>Vertebrata</taxon>
        <taxon>Euteleostomi</taxon>
        <taxon>Mammalia</taxon>
        <taxon>Eutheria</taxon>
        <taxon>Euarchontoglires</taxon>
        <taxon>Glires</taxon>
        <taxon>Rodentia</taxon>
        <taxon>Myomorpha</taxon>
        <taxon>Muroidea</taxon>
        <taxon>Cricetidae</taxon>
        <taxon>Cricetinae</taxon>
        <taxon>Cricetulus</taxon>
    </lineage>
</organism>
<reference evidence="2" key="1">
    <citation type="journal article" date="2011" name="Nat. Biotechnol.">
        <title>The genomic sequence of the Chinese hamster ovary (CHO)-K1 cell line.</title>
        <authorList>
            <person name="Xu X."/>
            <person name="Nagarajan H."/>
            <person name="Lewis N.E."/>
            <person name="Pan S."/>
            <person name="Cai Z."/>
            <person name="Liu X."/>
            <person name="Chen W."/>
            <person name="Xie M."/>
            <person name="Wang W."/>
            <person name="Hammond S."/>
            <person name="Andersen M.R."/>
            <person name="Neff N."/>
            <person name="Passarelli B."/>
            <person name="Koh W."/>
            <person name="Fan H.C."/>
            <person name="Wang J."/>
            <person name="Gui Y."/>
            <person name="Lee K.H."/>
            <person name="Betenbaugh M.J."/>
            <person name="Quake S.R."/>
            <person name="Famili I."/>
            <person name="Palsson B.O."/>
            <person name="Wang J."/>
        </authorList>
    </citation>
    <scope>NUCLEOTIDE SEQUENCE [LARGE SCALE GENOMIC DNA]</scope>
    <source>
        <strain evidence="2">CHO K1 cell line</strain>
    </source>
</reference>
<sequence>MLPGLELTFPRLSPKVWSTPDVAHRAAPDSPPRCDLTGRQHPSFSITLQDGLITLFSYSYSWICGNKSTQQVLNRCPPSCKQ</sequence>
<dbReference type="AlphaFoldDB" id="G3HP36"/>
<name>G3HP36_CRIGR</name>
<gene>
    <name evidence="1" type="ORF">I79_012540</name>
</gene>
<dbReference type="EMBL" id="JH000564">
    <property type="protein sequence ID" value="EGV99810.1"/>
    <property type="molecule type" value="Genomic_DNA"/>
</dbReference>
<evidence type="ECO:0000313" key="2">
    <source>
        <dbReference type="Proteomes" id="UP000001075"/>
    </source>
</evidence>